<evidence type="ECO:0000313" key="2">
    <source>
        <dbReference type="EMBL" id="KAF7394626.1"/>
    </source>
</evidence>
<dbReference type="EMBL" id="JACSEA010000008">
    <property type="protein sequence ID" value="KAF7394626.1"/>
    <property type="molecule type" value="Genomic_DNA"/>
</dbReference>
<keyword evidence="3" id="KW-1185">Reference proteome</keyword>
<feature type="compositionally biased region" description="Acidic residues" evidence="1">
    <location>
        <begin position="62"/>
        <end position="95"/>
    </location>
</feature>
<protein>
    <submittedName>
        <fullName evidence="2">Uncharacterized protein</fullName>
    </submittedName>
</protein>
<feature type="compositionally biased region" description="Polar residues" evidence="1">
    <location>
        <begin position="47"/>
        <end position="57"/>
    </location>
</feature>
<proteinExistence type="predicted"/>
<gene>
    <name evidence="2" type="ORF">HZH66_007800</name>
</gene>
<reference evidence="2" key="1">
    <citation type="journal article" date="2020" name="G3 (Bethesda)">
        <title>High-Quality Assemblies for Three Invasive Social Wasps from the &lt;i&gt;Vespula&lt;/i&gt; Genus.</title>
        <authorList>
            <person name="Harrop T.W.R."/>
            <person name="Guhlin J."/>
            <person name="McLaughlin G.M."/>
            <person name="Permina E."/>
            <person name="Stockwell P."/>
            <person name="Gilligan J."/>
            <person name="Le Lec M.F."/>
            <person name="Gruber M.A.M."/>
            <person name="Quinn O."/>
            <person name="Lovegrove M."/>
            <person name="Duncan E.J."/>
            <person name="Remnant E.J."/>
            <person name="Van Eeckhoven J."/>
            <person name="Graham B."/>
            <person name="Knapp R.A."/>
            <person name="Langford K.W."/>
            <person name="Kronenberg Z."/>
            <person name="Press M.O."/>
            <person name="Eacker S.M."/>
            <person name="Wilson-Rankin E.E."/>
            <person name="Purcell J."/>
            <person name="Lester P.J."/>
            <person name="Dearden P.K."/>
        </authorList>
    </citation>
    <scope>NUCLEOTIDE SEQUENCE</scope>
    <source>
        <strain evidence="2">Marl-1</strain>
    </source>
</reference>
<accession>A0A834JUH1</accession>
<comment type="caution">
    <text evidence="2">The sequence shown here is derived from an EMBL/GenBank/DDBJ whole genome shotgun (WGS) entry which is preliminary data.</text>
</comment>
<feature type="region of interest" description="Disordered" evidence="1">
    <location>
        <begin position="1"/>
        <end position="33"/>
    </location>
</feature>
<sequence>MGTVQARKYIRAGRTSAPIGKPSLTDFETRSRAPFSRILKHLRKNLRTTLEDSSSSFRSHDNDDDDDDDVDADDNDNDDDNDNEDKDEDEDEDEENARTLGAGVSSRG</sequence>
<dbReference type="AlphaFoldDB" id="A0A834JUH1"/>
<evidence type="ECO:0000313" key="3">
    <source>
        <dbReference type="Proteomes" id="UP000614350"/>
    </source>
</evidence>
<evidence type="ECO:0000256" key="1">
    <source>
        <dbReference type="SAM" id="MobiDB-lite"/>
    </source>
</evidence>
<dbReference type="Proteomes" id="UP000614350">
    <property type="component" value="Unassembled WGS sequence"/>
</dbReference>
<feature type="region of interest" description="Disordered" evidence="1">
    <location>
        <begin position="46"/>
        <end position="108"/>
    </location>
</feature>
<organism evidence="2 3">
    <name type="scientific">Vespula vulgaris</name>
    <name type="common">Yellow jacket</name>
    <name type="synonym">Wasp</name>
    <dbReference type="NCBI Taxonomy" id="7454"/>
    <lineage>
        <taxon>Eukaryota</taxon>
        <taxon>Metazoa</taxon>
        <taxon>Ecdysozoa</taxon>
        <taxon>Arthropoda</taxon>
        <taxon>Hexapoda</taxon>
        <taxon>Insecta</taxon>
        <taxon>Pterygota</taxon>
        <taxon>Neoptera</taxon>
        <taxon>Endopterygota</taxon>
        <taxon>Hymenoptera</taxon>
        <taxon>Apocrita</taxon>
        <taxon>Aculeata</taxon>
        <taxon>Vespoidea</taxon>
        <taxon>Vespidae</taxon>
        <taxon>Vespinae</taxon>
        <taxon>Vespula</taxon>
    </lineage>
</organism>
<name>A0A834JUH1_VESVU</name>